<reference evidence="3" key="1">
    <citation type="submission" date="2009-09" db="EMBL/GenBank/DDBJ databases">
        <title>The complete genome of Kribbella flavida DSM 17836.</title>
        <authorList>
            <consortium name="US DOE Joint Genome Institute (JGI-PGF)"/>
            <person name="Lucas S."/>
            <person name="Copeland A."/>
            <person name="Lapidus A."/>
            <person name="Glavina del Rio T."/>
            <person name="Dalin E."/>
            <person name="Tice H."/>
            <person name="Bruce D."/>
            <person name="Goodwin L."/>
            <person name="Pitluck S."/>
            <person name="Kyrpides N."/>
            <person name="Mavromatis K."/>
            <person name="Ivanova N."/>
            <person name="Saunders E."/>
            <person name="Brettin T."/>
            <person name="Detter J.C."/>
            <person name="Han C."/>
            <person name="Larimer F."/>
            <person name="Land M."/>
            <person name="Hauser L."/>
            <person name="Markowitz V."/>
            <person name="Cheng J.-F."/>
            <person name="Hugenholtz P."/>
            <person name="Woyke T."/>
            <person name="Wu D."/>
            <person name="Pukall R."/>
            <person name="Klenk H.-P."/>
            <person name="Eisen J.A."/>
        </authorList>
    </citation>
    <scope>NUCLEOTIDE SEQUENCE [LARGE SCALE GENOMIC DNA]</scope>
    <source>
        <strain evidence="3">DSM 17836 / JCM 10339 / NBRC 14399</strain>
    </source>
</reference>
<dbReference type="Gene3D" id="1.20.120.450">
    <property type="entry name" value="dinb family like domain"/>
    <property type="match status" value="1"/>
</dbReference>
<dbReference type="InterPro" id="IPR034660">
    <property type="entry name" value="DinB/YfiT-like"/>
</dbReference>
<evidence type="ECO:0000259" key="1">
    <source>
        <dbReference type="Pfam" id="PF12867"/>
    </source>
</evidence>
<proteinExistence type="predicted"/>
<accession>D2Q4E3</accession>
<dbReference type="EMBL" id="CP001736">
    <property type="protein sequence ID" value="ADB32257.1"/>
    <property type="molecule type" value="Genomic_DNA"/>
</dbReference>
<reference evidence="2 3" key="2">
    <citation type="journal article" date="2010" name="Stand. Genomic Sci.">
        <title>Complete genome sequence of Kribbella flavida type strain (IFO 14399).</title>
        <authorList>
            <person name="Pukall R."/>
            <person name="Lapidus A."/>
            <person name="Glavina Del Rio T."/>
            <person name="Copeland A."/>
            <person name="Tice H."/>
            <person name="Cheng J.-F."/>
            <person name="Lucas S."/>
            <person name="Chen F."/>
            <person name="Nolan M."/>
            <person name="LaButti K."/>
            <person name="Pati A."/>
            <person name="Ivanova N."/>
            <person name="Mavrommatis K."/>
            <person name="Mikhailova N."/>
            <person name="Pitluck S."/>
            <person name="Bruce D."/>
            <person name="Goodwin L."/>
            <person name="Land M."/>
            <person name="Hauser L."/>
            <person name="Chang Y.-J."/>
            <person name="Jeffries C.D."/>
            <person name="Chen A."/>
            <person name="Palaniappan K."/>
            <person name="Chain P."/>
            <person name="Rohde M."/>
            <person name="Goeker M."/>
            <person name="Bristow J."/>
            <person name="Eisen J.A."/>
            <person name="Markowitz V."/>
            <person name="Hugenholtz P."/>
            <person name="Kyrpides N.C."/>
            <person name="Klenk H.-P."/>
            <person name="Brettin T."/>
        </authorList>
    </citation>
    <scope>NUCLEOTIDE SEQUENCE [LARGE SCALE GENOMIC DNA]</scope>
    <source>
        <strain evidence="3">DSM 17836 / JCM 10339 / NBRC 14399</strain>
    </source>
</reference>
<dbReference type="AlphaFoldDB" id="D2Q4E3"/>
<keyword evidence="3" id="KW-1185">Reference proteome</keyword>
<dbReference type="HOGENOM" id="CLU_100224_0_0_11"/>
<dbReference type="eggNOG" id="COG1357">
    <property type="taxonomic scope" value="Bacteria"/>
</dbReference>
<organism evidence="2 3">
    <name type="scientific">Kribbella flavida (strain DSM 17836 / JCM 10339 / NBRC 14399)</name>
    <dbReference type="NCBI Taxonomy" id="479435"/>
    <lineage>
        <taxon>Bacteria</taxon>
        <taxon>Bacillati</taxon>
        <taxon>Actinomycetota</taxon>
        <taxon>Actinomycetes</taxon>
        <taxon>Propionibacteriales</taxon>
        <taxon>Kribbellaceae</taxon>
        <taxon>Kribbella</taxon>
    </lineage>
</organism>
<protein>
    <submittedName>
        <fullName evidence="2">Pentapeptide repeat protein</fullName>
    </submittedName>
</protein>
<dbReference type="Pfam" id="PF12867">
    <property type="entry name" value="DinB_2"/>
    <property type="match status" value="1"/>
</dbReference>
<dbReference type="RefSeq" id="WP_012920813.1">
    <property type="nucleotide sequence ID" value="NC_013729.1"/>
</dbReference>
<dbReference type="Pfam" id="PF00805">
    <property type="entry name" value="Pentapeptide"/>
    <property type="match status" value="1"/>
</dbReference>
<sequence>MSPQFGPHRWSAGHHRNDDTERFRGARFTVADLSGARFVDCDLSGVKIVDGYLADVDVSGYVERLVVNGVDVTAYVESELDRRHPERVQLREIGSAEGFRAMWTTIEQLWTATTARAERLPESLLHERVDDEWSFTETLRHLVFITDSWVNRTILDQETPYHQLALPQTAYSTEDAVALGMHVTATPPYAEVLAAREDRMKLVRDLLTPLTDADLGRPCHRSPAPGYPEGPRPVAECLAVVMGEEIDHHRYATRDLTVLESRHTP</sequence>
<dbReference type="InterPro" id="IPR001646">
    <property type="entry name" value="5peptide_repeat"/>
</dbReference>
<gene>
    <name evidence="2" type="ordered locus">Kfla_3194</name>
</gene>
<name>D2Q4E3_KRIFD</name>
<dbReference type="OrthoDB" id="3542438at2"/>
<evidence type="ECO:0000313" key="2">
    <source>
        <dbReference type="EMBL" id="ADB32257.1"/>
    </source>
</evidence>
<dbReference type="SUPFAM" id="SSF141571">
    <property type="entry name" value="Pentapeptide repeat-like"/>
    <property type="match status" value="1"/>
</dbReference>
<dbReference type="STRING" id="479435.Kfla_3194"/>
<evidence type="ECO:0000313" key="3">
    <source>
        <dbReference type="Proteomes" id="UP000007967"/>
    </source>
</evidence>
<dbReference type="SUPFAM" id="SSF109854">
    <property type="entry name" value="DinB/YfiT-like putative metalloenzymes"/>
    <property type="match status" value="1"/>
</dbReference>
<dbReference type="KEGG" id="kfl:Kfla_3194"/>
<dbReference type="Gene3D" id="2.160.20.80">
    <property type="entry name" value="E3 ubiquitin-protein ligase SopA"/>
    <property type="match status" value="1"/>
</dbReference>
<dbReference type="Proteomes" id="UP000007967">
    <property type="component" value="Chromosome"/>
</dbReference>
<dbReference type="InterPro" id="IPR024775">
    <property type="entry name" value="DinB-like"/>
</dbReference>
<feature type="domain" description="DinB-like" evidence="1">
    <location>
        <begin position="106"/>
        <end position="251"/>
    </location>
</feature>